<keyword evidence="8" id="KW-1185">Reference proteome</keyword>
<dbReference type="InterPro" id="IPR000160">
    <property type="entry name" value="GGDEF_dom"/>
</dbReference>
<gene>
    <name evidence="7" type="ORF">D779_2398</name>
</gene>
<dbReference type="InterPro" id="IPR029787">
    <property type="entry name" value="Nucleotide_cyclase"/>
</dbReference>
<dbReference type="SMART" id="SM00267">
    <property type="entry name" value="GGDEF"/>
    <property type="match status" value="1"/>
</dbReference>
<name>W9VL19_9GAMM</name>
<dbReference type="PANTHER" id="PTHR45138">
    <property type="entry name" value="REGULATORY COMPONENTS OF SENSORY TRANSDUCTION SYSTEM"/>
    <property type="match status" value="1"/>
</dbReference>
<feature type="domain" description="GGDEF" evidence="6">
    <location>
        <begin position="176"/>
        <end position="304"/>
    </location>
</feature>
<dbReference type="Pfam" id="PF00990">
    <property type="entry name" value="GGDEF"/>
    <property type="match status" value="1"/>
</dbReference>
<dbReference type="InterPro" id="IPR001789">
    <property type="entry name" value="Sig_transdc_resp-reg_receiver"/>
</dbReference>
<dbReference type="STRING" id="1249627.D779_2398"/>
<dbReference type="FunFam" id="3.30.70.270:FF:000001">
    <property type="entry name" value="Diguanylate cyclase domain protein"/>
    <property type="match status" value="1"/>
</dbReference>
<dbReference type="InterPro" id="IPR050469">
    <property type="entry name" value="Diguanylate_Cyclase"/>
</dbReference>
<dbReference type="EC" id="2.7.7.65" evidence="2"/>
<dbReference type="eggNOG" id="COG3706">
    <property type="taxonomic scope" value="Bacteria"/>
</dbReference>
<feature type="modified residue" description="4-aspartylphosphate" evidence="4">
    <location>
        <position position="59"/>
    </location>
</feature>
<dbReference type="SMART" id="SM00448">
    <property type="entry name" value="REC"/>
    <property type="match status" value="1"/>
</dbReference>
<evidence type="ECO:0000256" key="3">
    <source>
        <dbReference type="ARBA" id="ARBA00034247"/>
    </source>
</evidence>
<dbReference type="EMBL" id="AONC01000004">
    <property type="protein sequence ID" value="EXJ16787.1"/>
    <property type="molecule type" value="Genomic_DNA"/>
</dbReference>
<protein>
    <recommendedName>
        <fullName evidence="2">diguanylate cyclase</fullName>
        <ecNumber evidence="2">2.7.7.65</ecNumber>
    </recommendedName>
</protein>
<comment type="caution">
    <text evidence="7">The sequence shown here is derived from an EMBL/GenBank/DDBJ whole genome shotgun (WGS) entry which is preliminary data.</text>
</comment>
<dbReference type="CDD" id="cd19920">
    <property type="entry name" value="REC_PA4781-like"/>
    <property type="match status" value="1"/>
</dbReference>
<evidence type="ECO:0000259" key="5">
    <source>
        <dbReference type="PROSITE" id="PS50110"/>
    </source>
</evidence>
<dbReference type="GO" id="GO:0005886">
    <property type="term" value="C:plasma membrane"/>
    <property type="evidence" value="ECO:0007669"/>
    <property type="project" value="TreeGrafter"/>
</dbReference>
<proteinExistence type="predicted"/>
<comment type="cofactor">
    <cofactor evidence="1">
        <name>Mg(2+)</name>
        <dbReference type="ChEBI" id="CHEBI:18420"/>
    </cofactor>
</comment>
<dbReference type="PROSITE" id="PS50110">
    <property type="entry name" value="RESPONSE_REGULATORY"/>
    <property type="match status" value="1"/>
</dbReference>
<dbReference type="GO" id="GO:1902201">
    <property type="term" value="P:negative regulation of bacterial-type flagellum-dependent cell motility"/>
    <property type="evidence" value="ECO:0007669"/>
    <property type="project" value="TreeGrafter"/>
</dbReference>
<accession>W9VL19</accession>
<dbReference type="OrthoDB" id="9812260at2"/>
<evidence type="ECO:0000256" key="4">
    <source>
        <dbReference type="PROSITE-ProRule" id="PRU00169"/>
    </source>
</evidence>
<evidence type="ECO:0000313" key="8">
    <source>
        <dbReference type="Proteomes" id="UP000019460"/>
    </source>
</evidence>
<dbReference type="InterPro" id="IPR011006">
    <property type="entry name" value="CheY-like_superfamily"/>
</dbReference>
<sequence length="304" mass="33944">MIPEPTEVSTILVVDDTAGNLDLLGRILGDAGYRVRRQPSGNLAITSALASPPDLILLDIKMPDLDGFEVCLRLKQNPSTRELPIIFISALQDASDKVRAFLSGGVDYITKPFQTEEVLARVATHLRLHALQRRLEMQNRELERLATTDPLTGILNRRSFSTYCQHYRARASRYGASFCLLILDIDRFKRINDAFGHEIGDRVLVALTERIRDTLREVDLFARWGGEEFIILSPDTPPERAGHLAERLRKSIEAATIDPIGTVTASFGLAVNRVGEELEDLIRRADHALLAAKEAGRNQVRIAE</sequence>
<comment type="catalytic activity">
    <reaction evidence="3">
        <text>2 GTP = 3',3'-c-di-GMP + 2 diphosphate</text>
        <dbReference type="Rhea" id="RHEA:24898"/>
        <dbReference type="ChEBI" id="CHEBI:33019"/>
        <dbReference type="ChEBI" id="CHEBI:37565"/>
        <dbReference type="ChEBI" id="CHEBI:58805"/>
        <dbReference type="EC" id="2.7.7.65"/>
    </reaction>
</comment>
<dbReference type="SUPFAM" id="SSF52172">
    <property type="entry name" value="CheY-like"/>
    <property type="match status" value="1"/>
</dbReference>
<dbReference type="GO" id="GO:0000160">
    <property type="term" value="P:phosphorelay signal transduction system"/>
    <property type="evidence" value="ECO:0007669"/>
    <property type="project" value="InterPro"/>
</dbReference>
<dbReference type="SUPFAM" id="SSF55073">
    <property type="entry name" value="Nucleotide cyclase"/>
    <property type="match status" value="1"/>
</dbReference>
<feature type="domain" description="Response regulatory" evidence="5">
    <location>
        <begin position="10"/>
        <end position="126"/>
    </location>
</feature>
<dbReference type="GO" id="GO:0052621">
    <property type="term" value="F:diguanylate cyclase activity"/>
    <property type="evidence" value="ECO:0007669"/>
    <property type="project" value="UniProtKB-EC"/>
</dbReference>
<dbReference type="PANTHER" id="PTHR45138:SF9">
    <property type="entry name" value="DIGUANYLATE CYCLASE DGCM-RELATED"/>
    <property type="match status" value="1"/>
</dbReference>
<dbReference type="InterPro" id="IPR043128">
    <property type="entry name" value="Rev_trsase/Diguanyl_cyclase"/>
</dbReference>
<dbReference type="PATRIC" id="fig|1249627.3.peg.353"/>
<dbReference type="RefSeq" id="WP_043748513.1">
    <property type="nucleotide sequence ID" value="NZ_AONC01000004.1"/>
</dbReference>
<dbReference type="NCBIfam" id="TIGR00254">
    <property type="entry name" value="GGDEF"/>
    <property type="match status" value="1"/>
</dbReference>
<evidence type="ECO:0000256" key="2">
    <source>
        <dbReference type="ARBA" id="ARBA00012528"/>
    </source>
</evidence>
<evidence type="ECO:0000313" key="7">
    <source>
        <dbReference type="EMBL" id="EXJ16787.1"/>
    </source>
</evidence>
<reference evidence="7 8" key="1">
    <citation type="submission" date="2012-11" db="EMBL/GenBank/DDBJ databases">
        <title>Genome assembly of Thiorhodococcus sp. AK35.</title>
        <authorList>
            <person name="Nupur N."/>
            <person name="Khatri I."/>
            <person name="Subramanian S."/>
            <person name="Pinnaka A."/>
        </authorList>
    </citation>
    <scope>NUCLEOTIDE SEQUENCE [LARGE SCALE GENOMIC DNA]</scope>
    <source>
        <strain evidence="7 8">AK35</strain>
    </source>
</reference>
<dbReference type="Gene3D" id="3.40.50.2300">
    <property type="match status" value="1"/>
</dbReference>
<dbReference type="GO" id="GO:0043709">
    <property type="term" value="P:cell adhesion involved in single-species biofilm formation"/>
    <property type="evidence" value="ECO:0007669"/>
    <property type="project" value="TreeGrafter"/>
</dbReference>
<dbReference type="AlphaFoldDB" id="W9VL19"/>
<evidence type="ECO:0000259" key="6">
    <source>
        <dbReference type="PROSITE" id="PS50887"/>
    </source>
</evidence>
<evidence type="ECO:0000256" key="1">
    <source>
        <dbReference type="ARBA" id="ARBA00001946"/>
    </source>
</evidence>
<dbReference type="Pfam" id="PF00072">
    <property type="entry name" value="Response_reg"/>
    <property type="match status" value="1"/>
</dbReference>
<dbReference type="PROSITE" id="PS50887">
    <property type="entry name" value="GGDEF"/>
    <property type="match status" value="1"/>
</dbReference>
<keyword evidence="4" id="KW-0597">Phosphoprotein</keyword>
<dbReference type="Proteomes" id="UP000019460">
    <property type="component" value="Unassembled WGS sequence"/>
</dbReference>
<organism evidence="7 8">
    <name type="scientific">Imhoffiella purpurea</name>
    <dbReference type="NCBI Taxonomy" id="1249627"/>
    <lineage>
        <taxon>Bacteria</taxon>
        <taxon>Pseudomonadati</taxon>
        <taxon>Pseudomonadota</taxon>
        <taxon>Gammaproteobacteria</taxon>
        <taxon>Chromatiales</taxon>
        <taxon>Chromatiaceae</taxon>
        <taxon>Imhoffiella</taxon>
    </lineage>
</organism>
<dbReference type="Gene3D" id="3.30.70.270">
    <property type="match status" value="1"/>
</dbReference>
<dbReference type="CDD" id="cd01949">
    <property type="entry name" value="GGDEF"/>
    <property type="match status" value="1"/>
</dbReference>